<keyword evidence="2" id="KW-1185">Reference proteome</keyword>
<protein>
    <recommendedName>
        <fullName evidence="3">YCII-related domain-containing protein</fullName>
    </recommendedName>
</protein>
<dbReference type="Gene3D" id="3.30.70.1060">
    <property type="entry name" value="Dimeric alpha+beta barrel"/>
    <property type="match status" value="1"/>
</dbReference>
<name>A0ABT7CAD4_9MICO</name>
<dbReference type="EMBL" id="PXVD01000020">
    <property type="protein sequence ID" value="MDJ1372090.1"/>
    <property type="molecule type" value="Genomic_DNA"/>
</dbReference>
<dbReference type="Proteomes" id="UP001170379">
    <property type="component" value="Unassembled WGS sequence"/>
</dbReference>
<proteinExistence type="predicted"/>
<dbReference type="RefSeq" id="WP_026937363.1">
    <property type="nucleotide sequence ID" value="NZ_CP028426.1"/>
</dbReference>
<accession>A0ABT7CAD4</accession>
<sequence>MRYLMSWHVREAELVDRSPEWREEATAFLAEFEDRLFSNSELDWVEVLDTEKQAVVIGPGGESREGFYNSEGKPSARLWAVRVPSRERAVELAAELAGKLDTWIELREIMPGAQRP</sequence>
<dbReference type="InterPro" id="IPR011008">
    <property type="entry name" value="Dimeric_a/b-barrel"/>
</dbReference>
<gene>
    <name evidence="1" type="ORF">C7K25_12035</name>
</gene>
<evidence type="ECO:0000313" key="2">
    <source>
        <dbReference type="Proteomes" id="UP001170379"/>
    </source>
</evidence>
<reference evidence="1" key="2">
    <citation type="journal article" date="2022" name="Sci. Rep.">
        <title>In silico prediction of the enzymes involved in the degradation of the herbicide molinate by Gulosibacter molinativorax ON4T.</title>
        <authorList>
            <person name="Lopes A.R."/>
            <person name="Bunin E."/>
            <person name="Viana A.T."/>
            <person name="Froufe H."/>
            <person name="Munoz-Merida A."/>
            <person name="Pinho D."/>
            <person name="Figueiredo J."/>
            <person name="Barroso C."/>
            <person name="Vaz-Moreira I."/>
            <person name="Bellanger X."/>
            <person name="Egas C."/>
            <person name="Nunes O.C."/>
        </authorList>
    </citation>
    <scope>NUCLEOTIDE SEQUENCE</scope>
    <source>
        <strain evidence="1">ON4</strain>
    </source>
</reference>
<comment type="caution">
    <text evidence="1">The sequence shown here is derived from an EMBL/GenBank/DDBJ whole genome shotgun (WGS) entry which is preliminary data.</text>
</comment>
<evidence type="ECO:0000313" key="1">
    <source>
        <dbReference type="EMBL" id="MDJ1372090.1"/>
    </source>
</evidence>
<dbReference type="SUPFAM" id="SSF54909">
    <property type="entry name" value="Dimeric alpha+beta barrel"/>
    <property type="match status" value="1"/>
</dbReference>
<organism evidence="1 2">
    <name type="scientific">Gulosibacter molinativorax</name>
    <dbReference type="NCBI Taxonomy" id="256821"/>
    <lineage>
        <taxon>Bacteria</taxon>
        <taxon>Bacillati</taxon>
        <taxon>Actinomycetota</taxon>
        <taxon>Actinomycetes</taxon>
        <taxon>Micrococcales</taxon>
        <taxon>Microbacteriaceae</taxon>
        <taxon>Gulosibacter</taxon>
    </lineage>
</organism>
<evidence type="ECO:0008006" key="3">
    <source>
        <dbReference type="Google" id="ProtNLM"/>
    </source>
</evidence>
<reference evidence="1" key="1">
    <citation type="submission" date="2018-03" db="EMBL/GenBank/DDBJ databases">
        <authorList>
            <person name="Nunes O.C."/>
            <person name="Lopes A.R."/>
            <person name="Froufe H."/>
            <person name="Munoz-Merida A."/>
            <person name="Barroso C."/>
            <person name="Egas C."/>
        </authorList>
    </citation>
    <scope>NUCLEOTIDE SEQUENCE</scope>
    <source>
        <strain evidence="1">ON4</strain>
    </source>
</reference>